<keyword evidence="6 9" id="KW-1133">Transmembrane helix</keyword>
<dbReference type="Proteomes" id="UP000199008">
    <property type="component" value="Unassembled WGS sequence"/>
</dbReference>
<evidence type="ECO:0000256" key="6">
    <source>
        <dbReference type="ARBA" id="ARBA00022989"/>
    </source>
</evidence>
<reference evidence="12" key="1">
    <citation type="submission" date="2016-10" db="EMBL/GenBank/DDBJ databases">
        <authorList>
            <person name="Varghese N."/>
            <person name="Submissions S."/>
        </authorList>
    </citation>
    <scope>NUCLEOTIDE SEQUENCE [LARGE SCALE GENOMIC DNA]</scope>
    <source>
        <strain evidence="12">CGMCC 1.8895</strain>
    </source>
</reference>
<protein>
    <submittedName>
        <fullName evidence="11">C4-dicarboxylate transporter, DctQ subunit</fullName>
    </submittedName>
</protein>
<feature type="transmembrane region" description="Helical" evidence="9">
    <location>
        <begin position="125"/>
        <end position="143"/>
    </location>
</feature>
<dbReference type="GO" id="GO:0005886">
    <property type="term" value="C:plasma membrane"/>
    <property type="evidence" value="ECO:0007669"/>
    <property type="project" value="UniProtKB-SubCell"/>
</dbReference>
<evidence type="ECO:0000259" key="10">
    <source>
        <dbReference type="Pfam" id="PF04290"/>
    </source>
</evidence>
<evidence type="ECO:0000313" key="12">
    <source>
        <dbReference type="Proteomes" id="UP000199008"/>
    </source>
</evidence>
<keyword evidence="4" id="KW-0997">Cell inner membrane</keyword>
<feature type="transmembrane region" description="Helical" evidence="9">
    <location>
        <begin position="90"/>
        <end position="113"/>
    </location>
</feature>
<keyword evidence="7 9" id="KW-0472">Membrane</keyword>
<dbReference type="GO" id="GO:0022857">
    <property type="term" value="F:transmembrane transporter activity"/>
    <property type="evidence" value="ECO:0007669"/>
    <property type="project" value="TreeGrafter"/>
</dbReference>
<evidence type="ECO:0000256" key="9">
    <source>
        <dbReference type="SAM" id="Phobius"/>
    </source>
</evidence>
<gene>
    <name evidence="11" type="ORF">SAMN05216216_11528</name>
</gene>
<dbReference type="PANTHER" id="PTHR35011:SF2">
    <property type="entry name" value="2,3-DIKETO-L-GULONATE TRAP TRANSPORTER SMALL PERMEASE PROTEIN YIAM"/>
    <property type="match status" value="1"/>
</dbReference>
<dbReference type="AlphaFoldDB" id="A0A1G9G441"/>
<evidence type="ECO:0000256" key="5">
    <source>
        <dbReference type="ARBA" id="ARBA00022692"/>
    </source>
</evidence>
<proteinExistence type="inferred from homology"/>
<evidence type="ECO:0000256" key="7">
    <source>
        <dbReference type="ARBA" id="ARBA00023136"/>
    </source>
</evidence>
<evidence type="ECO:0000313" key="11">
    <source>
        <dbReference type="EMBL" id="SDK95454.1"/>
    </source>
</evidence>
<evidence type="ECO:0000256" key="4">
    <source>
        <dbReference type="ARBA" id="ARBA00022519"/>
    </source>
</evidence>
<dbReference type="Pfam" id="PF04290">
    <property type="entry name" value="DctQ"/>
    <property type="match status" value="1"/>
</dbReference>
<comment type="similarity">
    <text evidence="8">Belongs to the TRAP transporter small permease family.</text>
</comment>
<dbReference type="InterPro" id="IPR007387">
    <property type="entry name" value="TRAP_DctQ"/>
</dbReference>
<feature type="transmembrane region" description="Helical" evidence="9">
    <location>
        <begin position="44"/>
        <end position="61"/>
    </location>
</feature>
<evidence type="ECO:0000256" key="8">
    <source>
        <dbReference type="ARBA" id="ARBA00038436"/>
    </source>
</evidence>
<dbReference type="GO" id="GO:0015740">
    <property type="term" value="P:C4-dicarboxylate transport"/>
    <property type="evidence" value="ECO:0007669"/>
    <property type="project" value="TreeGrafter"/>
</dbReference>
<dbReference type="EMBL" id="FNFY01000015">
    <property type="protein sequence ID" value="SDK95454.1"/>
    <property type="molecule type" value="Genomic_DNA"/>
</dbReference>
<dbReference type="STRING" id="576118.SAMN05216216_11528"/>
<feature type="transmembrane region" description="Helical" evidence="9">
    <location>
        <begin position="12"/>
        <end position="32"/>
    </location>
</feature>
<dbReference type="OrthoDB" id="9815614at2"/>
<keyword evidence="5 9" id="KW-0812">Transmembrane</keyword>
<dbReference type="RefSeq" id="WP_092986694.1">
    <property type="nucleotide sequence ID" value="NZ_FNFY01000015.1"/>
</dbReference>
<keyword evidence="3" id="KW-1003">Cell membrane</keyword>
<evidence type="ECO:0000256" key="3">
    <source>
        <dbReference type="ARBA" id="ARBA00022475"/>
    </source>
</evidence>
<dbReference type="InterPro" id="IPR055348">
    <property type="entry name" value="DctQ"/>
</dbReference>
<feature type="domain" description="Tripartite ATP-independent periplasmic transporters DctQ component" evidence="10">
    <location>
        <begin position="20"/>
        <end position="151"/>
    </location>
</feature>
<name>A0A1G9G441_9BACL</name>
<comment type="subcellular location">
    <subcellularLocation>
        <location evidence="1">Cell inner membrane</location>
        <topology evidence="1">Multi-pass membrane protein</topology>
    </subcellularLocation>
</comment>
<dbReference type="PANTHER" id="PTHR35011">
    <property type="entry name" value="2,3-DIKETO-L-GULONATE TRAP TRANSPORTER SMALL PERMEASE PROTEIN YIAM"/>
    <property type="match status" value="1"/>
</dbReference>
<keyword evidence="12" id="KW-1185">Reference proteome</keyword>
<organism evidence="11 12">
    <name type="scientific">Lacicoccus qingdaonensis</name>
    <dbReference type="NCBI Taxonomy" id="576118"/>
    <lineage>
        <taxon>Bacteria</taxon>
        <taxon>Bacillati</taxon>
        <taxon>Bacillota</taxon>
        <taxon>Bacilli</taxon>
        <taxon>Bacillales</taxon>
        <taxon>Salinicoccaceae</taxon>
        <taxon>Lacicoccus</taxon>
    </lineage>
</organism>
<evidence type="ECO:0000256" key="2">
    <source>
        <dbReference type="ARBA" id="ARBA00022448"/>
    </source>
</evidence>
<accession>A0A1G9G441</accession>
<evidence type="ECO:0000256" key="1">
    <source>
        <dbReference type="ARBA" id="ARBA00004429"/>
    </source>
</evidence>
<sequence length="169" mass="19395">MKKYFNRFEEGFLIATLVLMVLLIFGQVVGRYVFQSAPSWTEEFARFIHIFQVWIGAGYAVKLREHIKVTAFVDLFNGVTRKVMDIASTLIWFLLIILVAIFGTHLVIATLQYGQVSPATQIPMWVVYIAVPLGALSMAIRLIQQLLEIIRKDYSNIKEEEKEKEEAPL</sequence>
<keyword evidence="2" id="KW-0813">Transport</keyword>